<dbReference type="Gene3D" id="1.10.10.60">
    <property type="entry name" value="Homeodomain-like"/>
    <property type="match status" value="2"/>
</dbReference>
<keyword evidence="6" id="KW-1185">Reference proteome</keyword>
<accession>A0ABT8ASB6</accession>
<dbReference type="RefSeq" id="WP_238290259.1">
    <property type="nucleotide sequence ID" value="NZ_BPQS01000021.1"/>
</dbReference>
<evidence type="ECO:0000313" key="5">
    <source>
        <dbReference type="EMBL" id="MDN3572577.1"/>
    </source>
</evidence>
<dbReference type="InterPro" id="IPR018060">
    <property type="entry name" value="HTH_AraC"/>
</dbReference>
<protein>
    <submittedName>
        <fullName evidence="5">AraC family transcriptional regulator</fullName>
    </submittedName>
</protein>
<dbReference type="InterPro" id="IPR009057">
    <property type="entry name" value="Homeodomain-like_sf"/>
</dbReference>
<dbReference type="InterPro" id="IPR032783">
    <property type="entry name" value="AraC_lig"/>
</dbReference>
<dbReference type="InterPro" id="IPR037923">
    <property type="entry name" value="HTH-like"/>
</dbReference>
<name>A0ABT8ASB6_9HYPH</name>
<keyword evidence="2" id="KW-0238">DNA-binding</keyword>
<evidence type="ECO:0000313" key="6">
    <source>
        <dbReference type="Proteomes" id="UP001244297"/>
    </source>
</evidence>
<keyword evidence="1" id="KW-0805">Transcription regulation</keyword>
<evidence type="ECO:0000256" key="1">
    <source>
        <dbReference type="ARBA" id="ARBA00023015"/>
    </source>
</evidence>
<dbReference type="EMBL" id="JAUFPT010000060">
    <property type="protein sequence ID" value="MDN3572577.1"/>
    <property type="molecule type" value="Genomic_DNA"/>
</dbReference>
<dbReference type="PANTHER" id="PTHR46796">
    <property type="entry name" value="HTH-TYPE TRANSCRIPTIONAL ACTIVATOR RHAS-RELATED"/>
    <property type="match status" value="1"/>
</dbReference>
<dbReference type="InterPro" id="IPR050204">
    <property type="entry name" value="AraC_XylS_family_regulators"/>
</dbReference>
<organism evidence="5 6">
    <name type="scientific">Methylobacterium longum</name>
    <dbReference type="NCBI Taxonomy" id="767694"/>
    <lineage>
        <taxon>Bacteria</taxon>
        <taxon>Pseudomonadati</taxon>
        <taxon>Pseudomonadota</taxon>
        <taxon>Alphaproteobacteria</taxon>
        <taxon>Hyphomicrobiales</taxon>
        <taxon>Methylobacteriaceae</taxon>
        <taxon>Methylobacterium</taxon>
    </lineage>
</organism>
<keyword evidence="3" id="KW-0804">Transcription</keyword>
<gene>
    <name evidence="5" type="ORF">QWZ18_18340</name>
</gene>
<reference evidence="6" key="1">
    <citation type="journal article" date="2019" name="Int. J. Syst. Evol. Microbiol.">
        <title>The Global Catalogue of Microorganisms (GCM) 10K type strain sequencing project: providing services to taxonomists for standard genome sequencing and annotation.</title>
        <authorList>
            <consortium name="The Broad Institute Genomics Platform"/>
            <consortium name="The Broad Institute Genome Sequencing Center for Infectious Disease"/>
            <person name="Wu L."/>
            <person name="Ma J."/>
        </authorList>
    </citation>
    <scope>NUCLEOTIDE SEQUENCE [LARGE SCALE GENOMIC DNA]</scope>
    <source>
        <strain evidence="6">CECT 7806</strain>
    </source>
</reference>
<dbReference type="Proteomes" id="UP001244297">
    <property type="component" value="Unassembled WGS sequence"/>
</dbReference>
<sequence length="323" mass="34626">MAERMTDDTLSGLAPLLRVRPVLDDVCRLGGAWTAPHEAEPNGHAYFHIVTQGCALLDRRGTGLLRLEAGDVLLLPHGDAHTTRAVEGAGHAHSVTTVRRIGELRLKTSVGVEPDVELVCGRLNFEGAPQSLILAALPDTIVLRVGLQPLASRYSPLVAGIRSELTDIRPGSIAIARDLASALFIMLLRAHLEASASAEGLLRLIGQRVTAQAVLAMVRDPVRAWTLDELASIAAASRASLVRAFRKSVDMAPLEFLADLRLGLARHRLRTDTSSLDQIAAEVGYQSQAALSRAFLRKYGVRPGSLRRDAGARNTQAESSQAG</sequence>
<evidence type="ECO:0000256" key="3">
    <source>
        <dbReference type="ARBA" id="ARBA00023163"/>
    </source>
</evidence>
<evidence type="ECO:0000259" key="4">
    <source>
        <dbReference type="PROSITE" id="PS01124"/>
    </source>
</evidence>
<dbReference type="SUPFAM" id="SSF51215">
    <property type="entry name" value="Regulatory protein AraC"/>
    <property type="match status" value="1"/>
</dbReference>
<comment type="caution">
    <text evidence="5">The sequence shown here is derived from an EMBL/GenBank/DDBJ whole genome shotgun (WGS) entry which is preliminary data.</text>
</comment>
<evidence type="ECO:0000256" key="2">
    <source>
        <dbReference type="ARBA" id="ARBA00023125"/>
    </source>
</evidence>
<dbReference type="Pfam" id="PF12833">
    <property type="entry name" value="HTH_18"/>
    <property type="match status" value="1"/>
</dbReference>
<feature type="domain" description="HTH araC/xylS-type" evidence="4">
    <location>
        <begin position="211"/>
        <end position="309"/>
    </location>
</feature>
<dbReference type="Pfam" id="PF12852">
    <property type="entry name" value="Cupin_6"/>
    <property type="match status" value="1"/>
</dbReference>
<dbReference type="SMART" id="SM00342">
    <property type="entry name" value="HTH_ARAC"/>
    <property type="match status" value="1"/>
</dbReference>
<proteinExistence type="predicted"/>
<dbReference type="PROSITE" id="PS01124">
    <property type="entry name" value="HTH_ARAC_FAMILY_2"/>
    <property type="match status" value="1"/>
</dbReference>
<dbReference type="PANTHER" id="PTHR46796:SF7">
    <property type="entry name" value="ARAC FAMILY TRANSCRIPTIONAL REGULATOR"/>
    <property type="match status" value="1"/>
</dbReference>
<dbReference type="SUPFAM" id="SSF46689">
    <property type="entry name" value="Homeodomain-like"/>
    <property type="match status" value="2"/>
</dbReference>